<dbReference type="Proteomes" id="UP000594500">
    <property type="component" value="Chromosome"/>
</dbReference>
<dbReference type="Proteomes" id="UP000339249">
    <property type="component" value="Unassembled WGS sequence"/>
</dbReference>
<feature type="domain" description="Transglutaminase-like" evidence="1">
    <location>
        <begin position="178"/>
        <end position="248"/>
    </location>
</feature>
<dbReference type="GeneID" id="57504962"/>
<evidence type="ECO:0000313" key="8">
    <source>
        <dbReference type="Proteomes" id="UP000339249"/>
    </source>
</evidence>
<evidence type="ECO:0000313" key="2">
    <source>
        <dbReference type="EMBL" id="QPF11261.1"/>
    </source>
</evidence>
<dbReference type="AlphaFoldDB" id="A0A1V2BIB7"/>
<proteinExistence type="predicted"/>
<dbReference type="EMBL" id="CP062916">
    <property type="protein sequence ID" value="QPF11261.1"/>
    <property type="molecule type" value="Genomic_DNA"/>
</dbReference>
<reference evidence="2 9" key="2">
    <citation type="submission" date="2020-10" db="EMBL/GenBank/DDBJ databases">
        <title>Resistance determinants and their genetic context in bacteria from a longitudinal study of pigs reared under conventional and antibiotic-free husbandry practices.</title>
        <authorList>
            <person name="Poulin-Laprade D."/>
            <person name="Brouard J.-S."/>
            <person name="Gagnon N."/>
            <person name="Turcotte A."/>
            <person name="Langlois A."/>
            <person name="Matte J.J."/>
            <person name="Carrillo C.D."/>
            <person name="Zaheer R."/>
            <person name="McAllister T."/>
            <person name="Topp E."/>
            <person name="Talbot G."/>
        </authorList>
    </citation>
    <scope>NUCLEOTIDE SEQUENCE [LARGE SCALE GENOMIC DNA]</scope>
    <source>
        <strain evidence="2 9">Res13-Abat-PEB01-P1-04-A</strain>
    </source>
</reference>
<dbReference type="SUPFAM" id="SSF54001">
    <property type="entry name" value="Cysteine proteinases"/>
    <property type="match status" value="1"/>
</dbReference>
<protein>
    <submittedName>
        <fullName evidence="2">Transglutaminase family protein</fullName>
    </submittedName>
    <submittedName>
        <fullName evidence="3">Uncharacterized protein conserved in bacteria</fullName>
    </submittedName>
</protein>
<dbReference type="Proteomes" id="UP000267630">
    <property type="component" value="Chromosome 3"/>
</dbReference>
<dbReference type="InterPro" id="IPR002931">
    <property type="entry name" value="Transglutaminase-like"/>
</dbReference>
<evidence type="ECO:0000313" key="4">
    <source>
        <dbReference type="EMBL" id="VFS72601.1"/>
    </source>
</evidence>
<evidence type="ECO:0000259" key="1">
    <source>
        <dbReference type="SMART" id="SM00460"/>
    </source>
</evidence>
<dbReference type="SMART" id="SM00460">
    <property type="entry name" value="TGc"/>
    <property type="match status" value="1"/>
</dbReference>
<keyword evidence="6" id="KW-1185">Reference proteome</keyword>
<dbReference type="OrthoDB" id="5438043at2"/>
<reference evidence="3 6" key="1">
    <citation type="submission" date="2018-12" db="EMBL/GenBank/DDBJ databases">
        <authorList>
            <consortium name="Pathogen Informatics"/>
        </authorList>
    </citation>
    <scope>NUCLEOTIDE SEQUENCE [LARGE SCALE GENOMIC DNA]</scope>
    <source>
        <strain evidence="4 7">NCTC13038</strain>
        <strain evidence="5 8">NCTC9185</strain>
        <strain evidence="3 6">NCTC9997</strain>
    </source>
</reference>
<dbReference type="Proteomes" id="UP000332594">
    <property type="component" value="Unassembled WGS sequence"/>
</dbReference>
<evidence type="ECO:0000313" key="3">
    <source>
        <dbReference type="EMBL" id="VED50525.1"/>
    </source>
</evidence>
<evidence type="ECO:0000313" key="6">
    <source>
        <dbReference type="Proteomes" id="UP000267630"/>
    </source>
</evidence>
<dbReference type="InterPro" id="IPR013589">
    <property type="entry name" value="Bac_transglu_N"/>
</dbReference>
<accession>A0A1V2BIB7</accession>
<dbReference type="EMBL" id="CAADJG010000002">
    <property type="protein sequence ID" value="VFS72601.1"/>
    <property type="molecule type" value="Genomic_DNA"/>
</dbReference>
<name>A0A1V2BIB7_RAOTE</name>
<dbReference type="RefSeq" id="WP_041145530.1">
    <property type="nucleotide sequence ID" value="NZ_BJNO01000001.1"/>
</dbReference>
<dbReference type="EMBL" id="LR134253">
    <property type="protein sequence ID" value="VED50525.1"/>
    <property type="molecule type" value="Genomic_DNA"/>
</dbReference>
<dbReference type="InterPro" id="IPR038765">
    <property type="entry name" value="Papain-like_cys_pep_sf"/>
</dbReference>
<dbReference type="Pfam" id="PF08379">
    <property type="entry name" value="Bact_transglu_N"/>
    <property type="match status" value="1"/>
</dbReference>
<dbReference type="PANTHER" id="PTHR33490:SF7">
    <property type="entry name" value="BLR2979 PROTEIN"/>
    <property type="match status" value="1"/>
</dbReference>
<gene>
    <name evidence="2" type="ORF">IMO34_13275</name>
    <name evidence="4" type="ORF">NCTC13038_02699</name>
    <name evidence="5" type="ORF">NCTC9185_00842</name>
    <name evidence="3" type="ORF">NCTC9997_03284</name>
</gene>
<sequence>MKYRVRHLTEYQYNSPVTLCYNMTHLLPRDTANQRCLLRRITVTPMPVYQSEGSDYFGNLTFYFSIQVPHDKLTIEMESYFDIDEINHANLLYDHPLTCGEYRRLLQESGTADLRMAKEYLLDSGLILRSERLASYAADIFHDNAGVIQAAMDFTHRIFTEFTFDPVATSVTTPPEQVLEEKRGVCQDFAHLAIACLRSVGLPARYISGYIETLPPEGQEKLVGTDASHAWFAIFIPDIGWLEFDPTNDLMPQGQHIVTAWGRDYADVTPLQGVIFDGGATLALEVAVDVQRQDSSG</sequence>
<organism evidence="3 6">
    <name type="scientific">Raoultella terrigena</name>
    <name type="common">Klebsiella terrigena</name>
    <dbReference type="NCBI Taxonomy" id="577"/>
    <lineage>
        <taxon>Bacteria</taxon>
        <taxon>Pseudomonadati</taxon>
        <taxon>Pseudomonadota</taxon>
        <taxon>Gammaproteobacteria</taxon>
        <taxon>Enterobacterales</taxon>
        <taxon>Enterobacteriaceae</taxon>
        <taxon>Klebsiella/Raoultella group</taxon>
        <taxon>Raoultella</taxon>
    </lineage>
</organism>
<evidence type="ECO:0000313" key="7">
    <source>
        <dbReference type="Proteomes" id="UP000332594"/>
    </source>
</evidence>
<dbReference type="Pfam" id="PF01841">
    <property type="entry name" value="Transglut_core"/>
    <property type="match status" value="1"/>
</dbReference>
<evidence type="ECO:0000313" key="5">
    <source>
        <dbReference type="EMBL" id="VTN08959.1"/>
    </source>
</evidence>
<dbReference type="PANTHER" id="PTHR33490">
    <property type="entry name" value="BLR5614 PROTEIN-RELATED"/>
    <property type="match status" value="1"/>
</dbReference>
<dbReference type="Gene3D" id="3.10.620.30">
    <property type="match status" value="1"/>
</dbReference>
<dbReference type="EMBL" id="CABDVU010000001">
    <property type="protein sequence ID" value="VTN08959.1"/>
    <property type="molecule type" value="Genomic_DNA"/>
</dbReference>
<evidence type="ECO:0000313" key="9">
    <source>
        <dbReference type="Proteomes" id="UP000594500"/>
    </source>
</evidence>